<protein>
    <submittedName>
        <fullName evidence="1">Uncharacterized protein</fullName>
    </submittedName>
</protein>
<comment type="caution">
    <text evidence="1">The sequence shown here is derived from an EMBL/GenBank/DDBJ whole genome shotgun (WGS) entry which is preliminary data.</text>
</comment>
<proteinExistence type="predicted"/>
<dbReference type="Proteomes" id="UP000821598">
    <property type="component" value="Unassembled WGS sequence"/>
</dbReference>
<evidence type="ECO:0000313" key="2">
    <source>
        <dbReference type="Proteomes" id="UP000821598"/>
    </source>
</evidence>
<dbReference type="RefSeq" id="WP_176123570.1">
    <property type="nucleotide sequence ID" value="NZ_JBNDJL010000004.1"/>
</dbReference>
<gene>
    <name evidence="1" type="ORF">FSB64_12270</name>
</gene>
<accession>A0ABX2NJE8</accession>
<keyword evidence="2" id="KW-1185">Reference proteome</keyword>
<sequence length="135" mass="15775">MDIHPIEGVWKDTQRWFSDFYITRQMEGKIEQQFESDSHFKKEPMLVHGLVNEKIVGPDYSMVSIRHVEFFYDPNRSATFIVCGTGAGGPNYCHQTFLIPELGVLVDARYAKSNLKFWESIQKNIRRIVISFKQN</sequence>
<organism evidence="1 2">
    <name type="scientific">Paraburkholderia youngii</name>
    <dbReference type="NCBI Taxonomy" id="2782701"/>
    <lineage>
        <taxon>Bacteria</taxon>
        <taxon>Pseudomonadati</taxon>
        <taxon>Pseudomonadota</taxon>
        <taxon>Betaproteobacteria</taxon>
        <taxon>Burkholderiales</taxon>
        <taxon>Burkholderiaceae</taxon>
        <taxon>Paraburkholderia</taxon>
    </lineage>
</organism>
<dbReference type="EMBL" id="VOMC01000011">
    <property type="protein sequence ID" value="NVI04534.1"/>
    <property type="molecule type" value="Genomic_DNA"/>
</dbReference>
<reference evidence="1 2" key="1">
    <citation type="submission" date="2019-08" db="EMBL/GenBank/DDBJ databases">
        <title>Paraburkholderia simonii sp. nov. and P. youngii sp. nov. Brazilian and Mexican Mimosa-associated rhizobia.</title>
        <authorList>
            <person name="Mavima L."/>
            <person name="Beukes C.W."/>
            <person name="Palmer M."/>
            <person name="De Meyer S.E."/>
            <person name="James E.K."/>
            <person name="Maluk M."/>
            <person name="Avontuur J.R."/>
            <person name="Chan W.Y."/>
            <person name="Venter S.N."/>
            <person name="Steenkamp E.T."/>
        </authorList>
    </citation>
    <scope>NUCLEOTIDE SEQUENCE [LARGE SCALE GENOMIC DNA]</scope>
    <source>
        <strain evidence="1 2">JPY454</strain>
    </source>
</reference>
<evidence type="ECO:0000313" key="1">
    <source>
        <dbReference type="EMBL" id="NVI04534.1"/>
    </source>
</evidence>
<name>A0ABX2NJE8_9BURK</name>